<dbReference type="PROSITE" id="PS51898">
    <property type="entry name" value="TYR_RECOMBINASE"/>
    <property type="match status" value="1"/>
</dbReference>
<dbReference type="InterPro" id="IPR002104">
    <property type="entry name" value="Integrase_catalytic"/>
</dbReference>
<evidence type="ECO:0000259" key="7">
    <source>
        <dbReference type="PROSITE" id="PS51898"/>
    </source>
</evidence>
<evidence type="ECO:0000256" key="3">
    <source>
        <dbReference type="ARBA" id="ARBA00023125"/>
    </source>
</evidence>
<accession>A0A4R6UVP5</accession>
<protein>
    <submittedName>
        <fullName evidence="9">Integrase/recombinase XerD</fullName>
    </submittedName>
</protein>
<dbReference type="AlphaFoldDB" id="A0A4R6UVP5"/>
<dbReference type="EMBL" id="SNYM01000001">
    <property type="protein sequence ID" value="TDQ51322.1"/>
    <property type="molecule type" value="Genomic_DNA"/>
</dbReference>
<dbReference type="SUPFAM" id="SSF56349">
    <property type="entry name" value="DNA breaking-rejoining enzymes"/>
    <property type="match status" value="1"/>
</dbReference>
<feature type="region of interest" description="Disordered" evidence="6">
    <location>
        <begin position="327"/>
        <end position="347"/>
    </location>
</feature>
<dbReference type="InterPro" id="IPR044068">
    <property type="entry name" value="CB"/>
</dbReference>
<evidence type="ECO:0000256" key="2">
    <source>
        <dbReference type="ARBA" id="ARBA00022908"/>
    </source>
</evidence>
<evidence type="ECO:0000256" key="1">
    <source>
        <dbReference type="ARBA" id="ARBA00022829"/>
    </source>
</evidence>
<keyword evidence="2" id="KW-0229">DNA integration</keyword>
<evidence type="ECO:0000256" key="4">
    <source>
        <dbReference type="ARBA" id="ARBA00023172"/>
    </source>
</evidence>
<dbReference type="InterPro" id="IPR050090">
    <property type="entry name" value="Tyrosine_recombinase_XerCD"/>
</dbReference>
<sequence>MARKGYKLNNRPGMRFVGNLSDPQGFELLLQRWLEWLGVQNYSDKSAQNYDVYTRYFMRWCDERGITQPREVTRPVLERYQRYLYHYRKETGEPLSFRGQRARLAALRQFFKWLTKQNYVLYNPAADIELPRVEKRLPRHVLTVSEVEKIMLLPDLSDGLGIRDRAMLEVLYSTGIRRMEVVNLQLYDVDKERGTLMVRLGKGKKDRMVPIGERALAWVEKYLVEVRPLLAINPHEPQLFLTNLGEPFTPARLTQIVRRYVLRAEIGKTGSCHLFRHTMATLMLENGCDIRFIQAILGHVELSTTQVYTQVGIRKLKEIHTLTHPARLERTTRQDEATDTPTREITADDLLDALDAESEDEQDELLDADDE</sequence>
<name>A0A4R6UVP5_9GAMM</name>
<dbReference type="PANTHER" id="PTHR30349">
    <property type="entry name" value="PHAGE INTEGRASE-RELATED"/>
    <property type="match status" value="1"/>
</dbReference>
<dbReference type="PROSITE" id="PS51900">
    <property type="entry name" value="CB"/>
    <property type="match status" value="1"/>
</dbReference>
<reference evidence="9 10" key="1">
    <citation type="submission" date="2019-03" db="EMBL/GenBank/DDBJ databases">
        <title>Genomic Encyclopedia of Type Strains, Phase IV (KMG-IV): sequencing the most valuable type-strain genomes for metagenomic binning, comparative biology and taxonomic classification.</title>
        <authorList>
            <person name="Goeker M."/>
        </authorList>
    </citation>
    <scope>NUCLEOTIDE SEQUENCE [LARGE SCALE GENOMIC DNA]</scope>
    <source>
        <strain evidence="9 10">DSM 103792</strain>
    </source>
</reference>
<dbReference type="InterPro" id="IPR013762">
    <property type="entry name" value="Integrase-like_cat_sf"/>
</dbReference>
<evidence type="ECO:0000256" key="5">
    <source>
        <dbReference type="PROSITE-ProRule" id="PRU01248"/>
    </source>
</evidence>
<evidence type="ECO:0000313" key="9">
    <source>
        <dbReference type="EMBL" id="TDQ51322.1"/>
    </source>
</evidence>
<dbReference type="GO" id="GO:0003677">
    <property type="term" value="F:DNA binding"/>
    <property type="evidence" value="ECO:0007669"/>
    <property type="project" value="UniProtKB-UniRule"/>
</dbReference>
<gene>
    <name evidence="9" type="ORF">EV696_101296</name>
</gene>
<organism evidence="9 10">
    <name type="scientific">Permianibacter aggregans</name>
    <dbReference type="NCBI Taxonomy" id="1510150"/>
    <lineage>
        <taxon>Bacteria</taxon>
        <taxon>Pseudomonadati</taxon>
        <taxon>Pseudomonadota</taxon>
        <taxon>Gammaproteobacteria</taxon>
        <taxon>Pseudomonadales</taxon>
        <taxon>Pseudomonadaceae</taxon>
        <taxon>Permianibacter</taxon>
    </lineage>
</organism>
<dbReference type="GO" id="GO:0006310">
    <property type="term" value="P:DNA recombination"/>
    <property type="evidence" value="ECO:0007669"/>
    <property type="project" value="UniProtKB-KW"/>
</dbReference>
<dbReference type="Gene3D" id="1.10.150.130">
    <property type="match status" value="1"/>
</dbReference>
<dbReference type="Proteomes" id="UP000295375">
    <property type="component" value="Unassembled WGS sequence"/>
</dbReference>
<evidence type="ECO:0000259" key="8">
    <source>
        <dbReference type="PROSITE" id="PS51900"/>
    </source>
</evidence>
<dbReference type="InterPro" id="IPR010998">
    <property type="entry name" value="Integrase_recombinase_N"/>
</dbReference>
<feature type="compositionally biased region" description="Basic and acidic residues" evidence="6">
    <location>
        <begin position="327"/>
        <end position="346"/>
    </location>
</feature>
<feature type="domain" description="Core-binding (CB)" evidence="8">
    <location>
        <begin position="24"/>
        <end position="115"/>
    </location>
</feature>
<dbReference type="InterPro" id="IPR004107">
    <property type="entry name" value="Integrase_SAM-like_N"/>
</dbReference>
<dbReference type="Pfam" id="PF13495">
    <property type="entry name" value="Phage_int_SAM_4"/>
    <property type="match status" value="1"/>
</dbReference>
<comment type="caution">
    <text evidence="9">The sequence shown here is derived from an EMBL/GenBank/DDBJ whole genome shotgun (WGS) entry which is preliminary data.</text>
</comment>
<evidence type="ECO:0000256" key="6">
    <source>
        <dbReference type="SAM" id="MobiDB-lite"/>
    </source>
</evidence>
<dbReference type="InterPro" id="IPR011010">
    <property type="entry name" value="DNA_brk_join_enz"/>
</dbReference>
<evidence type="ECO:0000313" key="10">
    <source>
        <dbReference type="Proteomes" id="UP000295375"/>
    </source>
</evidence>
<dbReference type="GO" id="GO:0007059">
    <property type="term" value="P:chromosome segregation"/>
    <property type="evidence" value="ECO:0007669"/>
    <property type="project" value="UniProtKB-KW"/>
</dbReference>
<dbReference type="Pfam" id="PF00589">
    <property type="entry name" value="Phage_integrase"/>
    <property type="match status" value="1"/>
</dbReference>
<keyword evidence="1" id="KW-0159">Chromosome partition</keyword>
<dbReference type="NCBIfam" id="NF002331">
    <property type="entry name" value="PRK01287.1"/>
    <property type="match status" value="1"/>
</dbReference>
<keyword evidence="4" id="KW-0233">DNA recombination</keyword>
<dbReference type="GO" id="GO:0015074">
    <property type="term" value="P:DNA integration"/>
    <property type="evidence" value="ECO:0007669"/>
    <property type="project" value="UniProtKB-KW"/>
</dbReference>
<dbReference type="PANTHER" id="PTHR30349:SF81">
    <property type="entry name" value="TYROSINE RECOMBINASE XERC"/>
    <property type="match status" value="1"/>
</dbReference>
<keyword evidence="10" id="KW-1185">Reference proteome</keyword>
<feature type="domain" description="Tyr recombinase" evidence="7">
    <location>
        <begin position="137"/>
        <end position="321"/>
    </location>
</feature>
<dbReference type="Gene3D" id="1.10.443.10">
    <property type="entry name" value="Intergrase catalytic core"/>
    <property type="match status" value="1"/>
</dbReference>
<proteinExistence type="predicted"/>
<keyword evidence="3 5" id="KW-0238">DNA-binding</keyword>